<keyword evidence="1" id="KW-0479">Metal-binding</keyword>
<comment type="caution">
    <text evidence="4">The sequence shown here is derived from an EMBL/GenBank/DDBJ whole genome shotgun (WGS) entry which is preliminary data.</text>
</comment>
<dbReference type="EMBL" id="PVTR01000014">
    <property type="protein sequence ID" value="PRY85103.1"/>
    <property type="molecule type" value="Genomic_DNA"/>
</dbReference>
<evidence type="ECO:0000256" key="1">
    <source>
        <dbReference type="ARBA" id="ARBA00022723"/>
    </source>
</evidence>
<feature type="chain" id="PRO_5015511514" evidence="2">
    <location>
        <begin position="19"/>
        <end position="404"/>
    </location>
</feature>
<dbReference type="InterPro" id="IPR013096">
    <property type="entry name" value="Cupin_2"/>
</dbReference>
<organism evidence="4 5">
    <name type="scientific">Mongoliibacter ruber</name>
    <dbReference type="NCBI Taxonomy" id="1750599"/>
    <lineage>
        <taxon>Bacteria</taxon>
        <taxon>Pseudomonadati</taxon>
        <taxon>Bacteroidota</taxon>
        <taxon>Cytophagia</taxon>
        <taxon>Cytophagales</taxon>
        <taxon>Cyclobacteriaceae</taxon>
        <taxon>Mongoliibacter</taxon>
    </lineage>
</organism>
<keyword evidence="4" id="KW-0413">Isomerase</keyword>
<evidence type="ECO:0000256" key="2">
    <source>
        <dbReference type="SAM" id="SignalP"/>
    </source>
</evidence>
<evidence type="ECO:0000313" key="5">
    <source>
        <dbReference type="Proteomes" id="UP000238157"/>
    </source>
</evidence>
<evidence type="ECO:0000259" key="3">
    <source>
        <dbReference type="Pfam" id="PF07883"/>
    </source>
</evidence>
<dbReference type="InterPro" id="IPR014710">
    <property type="entry name" value="RmlC-like_jellyroll"/>
</dbReference>
<dbReference type="Proteomes" id="UP000238157">
    <property type="component" value="Unassembled WGS sequence"/>
</dbReference>
<dbReference type="RefSeq" id="WP_106135179.1">
    <property type="nucleotide sequence ID" value="NZ_PVTR01000014.1"/>
</dbReference>
<dbReference type="Pfam" id="PF07883">
    <property type="entry name" value="Cupin_2"/>
    <property type="match status" value="1"/>
</dbReference>
<feature type="signal peptide" evidence="2">
    <location>
        <begin position="1"/>
        <end position="18"/>
    </location>
</feature>
<keyword evidence="5" id="KW-1185">Reference proteome</keyword>
<feature type="domain" description="Cupin type-2" evidence="3">
    <location>
        <begin position="69"/>
        <end position="133"/>
    </location>
</feature>
<dbReference type="GO" id="GO:0016853">
    <property type="term" value="F:isomerase activity"/>
    <property type="evidence" value="ECO:0007669"/>
    <property type="project" value="UniProtKB-KW"/>
</dbReference>
<accession>A0A2T0WEF5</accession>
<protein>
    <submittedName>
        <fullName evidence="4">Mannose-6-phosphate isomerase-like protein (Cupin superfamily)</fullName>
    </submittedName>
</protein>
<name>A0A2T0WEF5_9BACT</name>
<dbReference type="SUPFAM" id="SSF54909">
    <property type="entry name" value="Dimeric alpha+beta barrel"/>
    <property type="match status" value="1"/>
</dbReference>
<gene>
    <name evidence="4" type="ORF">CLW00_11410</name>
</gene>
<keyword evidence="2" id="KW-0732">Signal</keyword>
<reference evidence="4 5" key="1">
    <citation type="submission" date="2018-03" db="EMBL/GenBank/DDBJ databases">
        <title>Genomic Encyclopedia of Archaeal and Bacterial Type Strains, Phase II (KMG-II): from individual species to whole genera.</title>
        <authorList>
            <person name="Goeker M."/>
        </authorList>
    </citation>
    <scope>NUCLEOTIDE SEQUENCE [LARGE SCALE GENOMIC DNA]</scope>
    <source>
        <strain evidence="4 5">DSM 27929</strain>
    </source>
</reference>
<dbReference type="Gene3D" id="2.60.120.10">
    <property type="entry name" value="Jelly Rolls"/>
    <property type="match status" value="2"/>
</dbReference>
<dbReference type="InterPro" id="IPR051610">
    <property type="entry name" value="GPI/OXD"/>
</dbReference>
<dbReference type="PANTHER" id="PTHR35848:SF6">
    <property type="entry name" value="CUPIN TYPE-2 DOMAIN-CONTAINING PROTEIN"/>
    <property type="match status" value="1"/>
</dbReference>
<proteinExistence type="predicted"/>
<dbReference type="InterPro" id="IPR011008">
    <property type="entry name" value="Dimeric_a/b-barrel"/>
</dbReference>
<dbReference type="AlphaFoldDB" id="A0A2T0WEF5"/>
<dbReference type="PANTHER" id="PTHR35848">
    <property type="entry name" value="OXALATE-BINDING PROTEIN"/>
    <property type="match status" value="1"/>
</dbReference>
<sequence>MKSVIYLVLFVLSAQLSAQSLKERIISNDSTTYRELSAVHEGAGSMGFTQLIGRNDLASNFLYLHAGKIHPKSGIGHHFHHSIEEMFVILDGEAEFTVNGRTSTIKAPALVPCKMGDSHAIYNATNKNLTWLNFAVSRTKGNTDAFDLGDTRVGVSMDPVPTFVNGRLESEKLKENTSSYSGEGVLHRQIFGPQIFATDWNHVDHVVIKPGEKSISRQLNGLEEVYYVTKGKGSVRIDDDQASFSTHSAFFGSIGETLMFSNESNEDLELLVIGIAPSKNKFSALQKKEGESTAMALQMEFEVEAQHAKAFEDMYHSIYVPAMTVQEGYLSSKLLKIYSPDISKEIEAEQTTYNYQIMIVFDTEANRRKWVASKQHDIAWPAATDLAKGYKWKGYDVVGSDEIK</sequence>
<dbReference type="InterPro" id="IPR011051">
    <property type="entry name" value="RmlC_Cupin_sf"/>
</dbReference>
<evidence type="ECO:0000313" key="4">
    <source>
        <dbReference type="EMBL" id="PRY85103.1"/>
    </source>
</evidence>
<dbReference type="GO" id="GO:0046872">
    <property type="term" value="F:metal ion binding"/>
    <property type="evidence" value="ECO:0007669"/>
    <property type="project" value="UniProtKB-KW"/>
</dbReference>
<dbReference type="OrthoDB" id="9797047at2"/>
<dbReference type="SUPFAM" id="SSF51182">
    <property type="entry name" value="RmlC-like cupins"/>
    <property type="match status" value="1"/>
</dbReference>